<dbReference type="SUPFAM" id="SSF47384">
    <property type="entry name" value="Homodimeric domain of signal transducing histidine kinase"/>
    <property type="match status" value="1"/>
</dbReference>
<keyword evidence="5" id="KW-0418">Kinase</keyword>
<dbReference type="InterPro" id="IPR003661">
    <property type="entry name" value="HisK_dim/P_dom"/>
</dbReference>
<evidence type="ECO:0000259" key="7">
    <source>
        <dbReference type="PROSITE" id="PS50109"/>
    </source>
</evidence>
<dbReference type="SMART" id="SM00387">
    <property type="entry name" value="HATPase_c"/>
    <property type="match status" value="1"/>
</dbReference>
<dbReference type="Gene3D" id="1.10.287.130">
    <property type="match status" value="1"/>
</dbReference>
<proteinExistence type="predicted"/>
<dbReference type="InterPro" id="IPR004358">
    <property type="entry name" value="Sig_transdc_His_kin-like_C"/>
</dbReference>
<dbReference type="SMART" id="SM00448">
    <property type="entry name" value="REC"/>
    <property type="match status" value="1"/>
</dbReference>
<keyword evidence="4" id="KW-0808">Transferase</keyword>
<keyword evidence="3 6" id="KW-0597">Phosphoprotein</keyword>
<gene>
    <name evidence="11" type="ORF">DQK91_17880</name>
</gene>
<dbReference type="Pfam" id="PF08447">
    <property type="entry name" value="PAS_3"/>
    <property type="match status" value="3"/>
</dbReference>
<comment type="catalytic activity">
    <reaction evidence="1">
        <text>ATP + protein L-histidine = ADP + protein N-phospho-L-histidine.</text>
        <dbReference type="EC" id="2.7.13.3"/>
    </reaction>
</comment>
<dbReference type="SMART" id="SM00388">
    <property type="entry name" value="HisKA"/>
    <property type="match status" value="1"/>
</dbReference>
<feature type="domain" description="PAC" evidence="10">
    <location>
        <begin position="328"/>
        <end position="378"/>
    </location>
</feature>
<dbReference type="Pfam" id="PF00072">
    <property type="entry name" value="Response_reg"/>
    <property type="match status" value="1"/>
</dbReference>
<evidence type="ECO:0000313" key="11">
    <source>
        <dbReference type="EMBL" id="TVM31538.1"/>
    </source>
</evidence>
<feature type="domain" description="PAC" evidence="10">
    <location>
        <begin position="202"/>
        <end position="255"/>
    </location>
</feature>
<feature type="domain" description="PAS" evidence="9">
    <location>
        <begin position="154"/>
        <end position="199"/>
    </location>
</feature>
<dbReference type="InterPro" id="IPR036097">
    <property type="entry name" value="HisK_dim/P_sf"/>
</dbReference>
<dbReference type="NCBIfam" id="TIGR00229">
    <property type="entry name" value="sensory_box"/>
    <property type="match status" value="4"/>
</dbReference>
<dbReference type="Gene3D" id="3.30.565.10">
    <property type="entry name" value="Histidine kinase-like ATPase, C-terminal domain"/>
    <property type="match status" value="1"/>
</dbReference>
<dbReference type="InterPro" id="IPR001789">
    <property type="entry name" value="Sig_transdc_resp-reg_receiver"/>
</dbReference>
<organism evidence="11 12">
    <name type="scientific">Oceanidesulfovibrio marinus</name>
    <dbReference type="NCBI Taxonomy" id="370038"/>
    <lineage>
        <taxon>Bacteria</taxon>
        <taxon>Pseudomonadati</taxon>
        <taxon>Thermodesulfobacteriota</taxon>
        <taxon>Desulfovibrionia</taxon>
        <taxon>Desulfovibrionales</taxon>
        <taxon>Desulfovibrionaceae</taxon>
        <taxon>Oceanidesulfovibrio</taxon>
    </lineage>
</organism>
<feature type="domain" description="Histidine kinase" evidence="7">
    <location>
        <begin position="759"/>
        <end position="980"/>
    </location>
</feature>
<feature type="domain" description="Response regulatory" evidence="8">
    <location>
        <begin position="999"/>
        <end position="1113"/>
    </location>
</feature>
<dbReference type="Gene3D" id="2.10.70.100">
    <property type="match status" value="1"/>
</dbReference>
<feature type="domain" description="PAC" evidence="10">
    <location>
        <begin position="455"/>
        <end position="508"/>
    </location>
</feature>
<evidence type="ECO:0000313" key="12">
    <source>
        <dbReference type="Proteomes" id="UP000434052"/>
    </source>
</evidence>
<name>A0A6P1ZBR1_9BACT</name>
<dbReference type="PRINTS" id="PR00344">
    <property type="entry name" value="BCTRLSENSOR"/>
</dbReference>
<evidence type="ECO:0000259" key="10">
    <source>
        <dbReference type="PROSITE" id="PS50113"/>
    </source>
</evidence>
<dbReference type="InterPro" id="IPR013655">
    <property type="entry name" value="PAS_fold_3"/>
</dbReference>
<dbReference type="InterPro" id="IPR052162">
    <property type="entry name" value="Sensor_kinase/Photoreceptor"/>
</dbReference>
<evidence type="ECO:0000259" key="9">
    <source>
        <dbReference type="PROSITE" id="PS50112"/>
    </source>
</evidence>
<protein>
    <recommendedName>
        <fullName evidence="2">histidine kinase</fullName>
        <ecNumber evidence="2">2.7.13.3</ecNumber>
    </recommendedName>
</protein>
<dbReference type="CDD" id="cd00130">
    <property type="entry name" value="PAS"/>
    <property type="match status" value="3"/>
</dbReference>
<reference evidence="11 12" key="1">
    <citation type="submission" date="2018-06" db="EMBL/GenBank/DDBJ databases">
        <title>Complete genome of Desulfovibrio marinus P48SEP.</title>
        <authorList>
            <person name="Crispim J.S."/>
            <person name="Vidigal P.M.P."/>
            <person name="Silva L.C.F."/>
            <person name="Araujo L.C."/>
            <person name="Laguardia C.N."/>
            <person name="Dias R.S."/>
            <person name="Sousa M.P."/>
            <person name="Paula S.O."/>
            <person name="Silva C."/>
        </authorList>
    </citation>
    <scope>NUCLEOTIDE SEQUENCE [LARGE SCALE GENOMIC DNA]</scope>
    <source>
        <strain evidence="11 12">P48SEP</strain>
    </source>
</reference>
<dbReference type="Pfam" id="PF00512">
    <property type="entry name" value="HisKA"/>
    <property type="match status" value="1"/>
</dbReference>
<feature type="modified residue" description="4-aspartylphosphate" evidence="6">
    <location>
        <position position="1048"/>
    </location>
</feature>
<dbReference type="SUPFAM" id="SSF52172">
    <property type="entry name" value="CheY-like"/>
    <property type="match status" value="1"/>
</dbReference>
<dbReference type="CDD" id="cd00156">
    <property type="entry name" value="REC"/>
    <property type="match status" value="1"/>
</dbReference>
<dbReference type="Proteomes" id="UP000434052">
    <property type="component" value="Unassembled WGS sequence"/>
</dbReference>
<evidence type="ECO:0000256" key="3">
    <source>
        <dbReference type="ARBA" id="ARBA00022553"/>
    </source>
</evidence>
<dbReference type="PROSITE" id="PS50110">
    <property type="entry name" value="RESPONSE_REGULATORY"/>
    <property type="match status" value="1"/>
</dbReference>
<feature type="domain" description="PAS" evidence="9">
    <location>
        <begin position="379"/>
        <end position="451"/>
    </location>
</feature>
<dbReference type="PROSITE" id="PS50109">
    <property type="entry name" value="HIS_KIN"/>
    <property type="match status" value="1"/>
</dbReference>
<evidence type="ECO:0000259" key="8">
    <source>
        <dbReference type="PROSITE" id="PS50110"/>
    </source>
</evidence>
<dbReference type="InterPro" id="IPR013656">
    <property type="entry name" value="PAS_4"/>
</dbReference>
<dbReference type="InterPro" id="IPR011006">
    <property type="entry name" value="CheY-like_superfamily"/>
</dbReference>
<dbReference type="EMBL" id="QMIF01000015">
    <property type="protein sequence ID" value="TVM31538.1"/>
    <property type="molecule type" value="Genomic_DNA"/>
</dbReference>
<dbReference type="Pfam" id="PF02518">
    <property type="entry name" value="HATPase_c"/>
    <property type="match status" value="1"/>
</dbReference>
<dbReference type="SMART" id="SM00086">
    <property type="entry name" value="PAC"/>
    <property type="match status" value="4"/>
</dbReference>
<dbReference type="PROSITE" id="PS50112">
    <property type="entry name" value="PAS"/>
    <property type="match status" value="3"/>
</dbReference>
<evidence type="ECO:0000256" key="5">
    <source>
        <dbReference type="ARBA" id="ARBA00022777"/>
    </source>
</evidence>
<dbReference type="Gene3D" id="3.40.50.2300">
    <property type="match status" value="1"/>
</dbReference>
<dbReference type="PANTHER" id="PTHR43304">
    <property type="entry name" value="PHYTOCHROME-LIKE PROTEIN CPH1"/>
    <property type="match status" value="1"/>
</dbReference>
<dbReference type="GO" id="GO:0000155">
    <property type="term" value="F:phosphorelay sensor kinase activity"/>
    <property type="evidence" value="ECO:0007669"/>
    <property type="project" value="InterPro"/>
</dbReference>
<accession>A0A6P1ZBR1</accession>
<dbReference type="EC" id="2.7.13.3" evidence="2"/>
<feature type="domain" description="PAC" evidence="10">
    <location>
        <begin position="694"/>
        <end position="746"/>
    </location>
</feature>
<dbReference type="InterPro" id="IPR000700">
    <property type="entry name" value="PAS-assoc_C"/>
</dbReference>
<evidence type="ECO:0000256" key="1">
    <source>
        <dbReference type="ARBA" id="ARBA00000085"/>
    </source>
</evidence>
<dbReference type="Gene3D" id="3.30.450.20">
    <property type="entry name" value="PAS domain"/>
    <property type="match status" value="5"/>
</dbReference>
<dbReference type="PROSITE" id="PS50113">
    <property type="entry name" value="PAC"/>
    <property type="match status" value="4"/>
</dbReference>
<sequence length="1125" mass="125280">MMLVELKSQLFDTLSALHKPECSGDLIRCFLDGLNRIAAPLHFSAELTKAAAVYMDLFIDGETIPVGVSGPLDSISAQDREVLDDVFNMAGRIITGIRKATPDGDGSNDSHLVHTQRDRIIKALLHINERNVLIGKLVEIGFWDYNLENGAMTWSESLFKLLGRSPESSAPSLRNALRALHPEDRPKIEAKMREQVRAGGRLEFDSRVLLPDGSYRWVLVAGAMFSAAWKQGPPQMMGVVMDITGRKQAEQDLVREEQKYRQLVNNANEWILVSQNGMIRFSNPMSRQILGYMPEEMVGTPFGKYIHPDDLQLVTKNHIKRQAGNFVPRYMFRVIDKNGVMHWLETSGVPCEWEGSAAALVFLSDVTERRVTEQALMRSEERVNLVLEATQDCIFDWNLAQDRFYISPRLPRMLGYNPEEFPSTRNFLMNLVHQEDRPLLETTLEHHLDGRLAAVHMECRIQRKDGGWSWTLMRCKAVRHGPNGQPERIVGAITDISERWYAQKGLRDFGQMFSASPVLMALLDKNYCYKYANPSYQQAFGLESEGLIGRHAKDVIGGELFEALSREGVAKCLNGETIQFNQWIKYPGLPDERFSSVMYYPHRNRVGEIEGVVVYRSDMTKLKQAEDSLRTSEWMLTNLVRDLGIILYSADADGIIDYAAGRGLEEIGLTTETMVGMSIHDFPPELSAAARRGLAGEAFCVETEQGDKIYNSCFNPIHDDSGNVVGLLGVALNITDQRKAEQALRRAERMESVGTLAGGIAHDFNNILAAIQNLAFLLRMQAPEQGSARNDLDQIIASTDRGKKLVQQILTFSRKSDSRERKPIYPDSLVNETLKLLRASLPANISMTYENEAQDAVIMANPTNIHQVMLNLCTNAADATRETGGEIRIRLRQEERTQDDPELPPGRYVALSVADSGYGVDPSLGDKIFDPFYTSKPLGRGTGLGLSVVHGIMRRHGGVVRYTSEPGKGSEFTAYFPQVDMAAAREEGAAATPRPGAGRILFVDDEVALRDSSQRILEGLGYSVHTAADGQEALELVQTNEFDLVITDMAMPRMTGSQLAQALKRLRPKLPVLLCTGYSDTFGPDDAATAGMAGYLQKPMDWQTVSQLITETIGRSEAHGTHSGD</sequence>
<dbReference type="SUPFAM" id="SSF55785">
    <property type="entry name" value="PYP-like sensor domain (PAS domain)"/>
    <property type="match status" value="5"/>
</dbReference>
<dbReference type="InterPro" id="IPR003594">
    <property type="entry name" value="HATPase_dom"/>
</dbReference>
<dbReference type="InterPro" id="IPR036890">
    <property type="entry name" value="HATPase_C_sf"/>
</dbReference>
<dbReference type="SUPFAM" id="SSF55874">
    <property type="entry name" value="ATPase domain of HSP90 chaperone/DNA topoisomerase II/histidine kinase"/>
    <property type="match status" value="1"/>
</dbReference>
<feature type="domain" description="PAS" evidence="9">
    <location>
        <begin position="256"/>
        <end position="316"/>
    </location>
</feature>
<dbReference type="InterPro" id="IPR001610">
    <property type="entry name" value="PAC"/>
</dbReference>
<dbReference type="OrthoDB" id="9813024at2"/>
<dbReference type="InterPro" id="IPR005467">
    <property type="entry name" value="His_kinase_dom"/>
</dbReference>
<dbReference type="PANTHER" id="PTHR43304:SF1">
    <property type="entry name" value="PAC DOMAIN-CONTAINING PROTEIN"/>
    <property type="match status" value="1"/>
</dbReference>
<evidence type="ECO:0000256" key="6">
    <source>
        <dbReference type="PROSITE-ProRule" id="PRU00169"/>
    </source>
</evidence>
<comment type="caution">
    <text evidence="11">The sequence shown here is derived from an EMBL/GenBank/DDBJ whole genome shotgun (WGS) entry which is preliminary data.</text>
</comment>
<evidence type="ECO:0000256" key="4">
    <source>
        <dbReference type="ARBA" id="ARBA00022679"/>
    </source>
</evidence>
<dbReference type="CDD" id="cd00082">
    <property type="entry name" value="HisKA"/>
    <property type="match status" value="1"/>
</dbReference>
<dbReference type="AlphaFoldDB" id="A0A6P1ZBR1"/>
<evidence type="ECO:0000256" key="2">
    <source>
        <dbReference type="ARBA" id="ARBA00012438"/>
    </source>
</evidence>
<dbReference type="InterPro" id="IPR000014">
    <property type="entry name" value="PAS"/>
</dbReference>
<dbReference type="SMART" id="SM00091">
    <property type="entry name" value="PAS"/>
    <property type="match status" value="4"/>
</dbReference>
<dbReference type="InterPro" id="IPR035965">
    <property type="entry name" value="PAS-like_dom_sf"/>
</dbReference>
<dbReference type="Pfam" id="PF08448">
    <property type="entry name" value="PAS_4"/>
    <property type="match status" value="2"/>
</dbReference>